<dbReference type="Pfam" id="PF00488">
    <property type="entry name" value="MutS_V"/>
    <property type="match status" value="1"/>
</dbReference>
<dbReference type="InterPro" id="IPR000432">
    <property type="entry name" value="DNA_mismatch_repair_MutS_C"/>
</dbReference>
<evidence type="ECO:0000256" key="2">
    <source>
        <dbReference type="ARBA" id="ARBA00022741"/>
    </source>
</evidence>
<dbReference type="GO" id="GO:0030983">
    <property type="term" value="F:mismatched DNA binding"/>
    <property type="evidence" value="ECO:0007669"/>
    <property type="project" value="InterPro"/>
</dbReference>
<dbReference type="GO" id="GO:0006298">
    <property type="term" value="P:mismatch repair"/>
    <property type="evidence" value="ECO:0007669"/>
    <property type="project" value="InterPro"/>
</dbReference>
<dbReference type="SUPFAM" id="SSF52540">
    <property type="entry name" value="P-loop containing nucleoside triphosphate hydrolases"/>
    <property type="match status" value="1"/>
</dbReference>
<sequence length="640" mass="71896">MNNTFHTLEFDHILRQLEELACTKSAKERIRSLEPYLYEGDVRKSQKDTTEARLIIESAGMPPIASMGDVDDILIIVGQDGCLSAEQLESVGMTLTAVKRLKDFLNRCRYLNTSLACYDEELDPLEHLREQLAEAVRGGRVEDGASRLLRSLRQDMIRMEEKVRAKADSILKSRKNCFADHYVTNRNGKMCLPVKKDYRSSVPGSVIDKSATGATLFIEPEAVASMNSELELLKMEEENETRRILYELTAMVAENREVFEADKRLIEKLDYIFAKGKLSAVMEAKEPQINMERNIRIRNGRHPLMSREHAVPLSFELGDRGNGVVITGPNTGGKTVTMKTVGLFCIMAQCGLHVPCEEASLCMNNQVLCDIGDGQNISENLSTFSAHITNVLDILKKAGPESLVLLDELGSGTDPAEGMGIAIAILESLRQCGCLFLVTTHYPEVKGYAEAADGVENARMAFDRETLQPLYRLVQGEAGESCALFIAKKLGMPDAMLLRAEQAAYGNLKPERLQEERGGKKKKHVILPEGPRIRKQKEEKGIQKELAVKFTVGDSVLVLPDKKTGIVCRTVNEKGVLQVQLQDRKIWINHKRIKLLVAAEELYPEDYDFSIIFDTVENRKNRHQMERKHQEGVEIRMEDE</sequence>
<dbReference type="InterPro" id="IPR036187">
    <property type="entry name" value="DNA_mismatch_repair_MutS_sf"/>
</dbReference>
<evidence type="ECO:0000256" key="1">
    <source>
        <dbReference type="ARBA" id="ARBA00022722"/>
    </source>
</evidence>
<dbReference type="EMBL" id="QJKD01000001">
    <property type="protein sequence ID" value="PXX56764.1"/>
    <property type="molecule type" value="Genomic_DNA"/>
</dbReference>
<keyword evidence="2" id="KW-0547">Nucleotide-binding</keyword>
<keyword evidence="3" id="KW-0067">ATP-binding</keyword>
<dbReference type="SUPFAM" id="SSF48334">
    <property type="entry name" value="DNA repair protein MutS, domain III"/>
    <property type="match status" value="1"/>
</dbReference>
<dbReference type="PANTHER" id="PTHR48466">
    <property type="entry name" value="OS10G0509000 PROTEIN-RELATED"/>
    <property type="match status" value="1"/>
</dbReference>
<protein>
    <submittedName>
        <fullName evidence="6">MutS-like protein</fullName>
    </submittedName>
</protein>
<name>A0A2V3YR03_9FIRM</name>
<dbReference type="GO" id="GO:0045910">
    <property type="term" value="P:negative regulation of DNA recombination"/>
    <property type="evidence" value="ECO:0007669"/>
    <property type="project" value="InterPro"/>
</dbReference>
<dbReference type="PIRSF" id="PIRSF005814">
    <property type="entry name" value="MutS_YshD"/>
    <property type="match status" value="1"/>
</dbReference>
<dbReference type="NCBIfam" id="TIGR01069">
    <property type="entry name" value="mutS2"/>
    <property type="match status" value="1"/>
</dbReference>
<reference evidence="6 7" key="1">
    <citation type="submission" date="2018-05" db="EMBL/GenBank/DDBJ databases">
        <title>Genomic Encyclopedia of Type Strains, Phase IV (KMG-IV): sequencing the most valuable type-strain genomes for metagenomic binning, comparative biology and taxonomic classification.</title>
        <authorList>
            <person name="Goeker M."/>
        </authorList>
    </citation>
    <scope>NUCLEOTIDE SEQUENCE [LARGE SCALE GENOMIC DNA]</scope>
    <source>
        <strain evidence="6 7">DSM 24995</strain>
    </source>
</reference>
<keyword evidence="4" id="KW-0238">DNA-binding</keyword>
<dbReference type="PROSITE" id="PS00486">
    <property type="entry name" value="DNA_MISMATCH_REPAIR_2"/>
    <property type="match status" value="1"/>
</dbReference>
<organism evidence="6 7">
    <name type="scientific">Hungatella effluvii</name>
    <dbReference type="NCBI Taxonomy" id="1096246"/>
    <lineage>
        <taxon>Bacteria</taxon>
        <taxon>Bacillati</taxon>
        <taxon>Bacillota</taxon>
        <taxon>Clostridia</taxon>
        <taxon>Lachnospirales</taxon>
        <taxon>Lachnospiraceae</taxon>
        <taxon>Hungatella</taxon>
    </lineage>
</organism>
<keyword evidence="1" id="KW-0540">Nuclease</keyword>
<dbReference type="GO" id="GO:0016887">
    <property type="term" value="F:ATP hydrolysis activity"/>
    <property type="evidence" value="ECO:0007669"/>
    <property type="project" value="InterPro"/>
</dbReference>
<dbReference type="PANTHER" id="PTHR48466:SF2">
    <property type="entry name" value="OS10G0509000 PROTEIN"/>
    <property type="match status" value="1"/>
</dbReference>
<keyword evidence="1" id="KW-0378">Hydrolase</keyword>
<dbReference type="Proteomes" id="UP000248057">
    <property type="component" value="Unassembled WGS sequence"/>
</dbReference>
<dbReference type="GO" id="GO:0005524">
    <property type="term" value="F:ATP binding"/>
    <property type="evidence" value="ECO:0007669"/>
    <property type="project" value="UniProtKB-KW"/>
</dbReference>
<comment type="caution">
    <text evidence="6">The sequence shown here is derived from an EMBL/GenBank/DDBJ whole genome shotgun (WGS) entry which is preliminary data.</text>
</comment>
<dbReference type="InterPro" id="IPR005747">
    <property type="entry name" value="MutS2"/>
</dbReference>
<dbReference type="InterPro" id="IPR007696">
    <property type="entry name" value="DNA_mismatch_repair_MutS_core"/>
</dbReference>
<dbReference type="SMART" id="SM00533">
    <property type="entry name" value="MUTSd"/>
    <property type="match status" value="1"/>
</dbReference>
<evidence type="ECO:0000256" key="3">
    <source>
        <dbReference type="ARBA" id="ARBA00022840"/>
    </source>
</evidence>
<accession>A0A2V3YR03</accession>
<feature type="domain" description="DNA mismatch repair proteins mutS family" evidence="5">
    <location>
        <begin position="402"/>
        <end position="418"/>
    </location>
</feature>
<dbReference type="InterPro" id="IPR027417">
    <property type="entry name" value="P-loop_NTPase"/>
</dbReference>
<dbReference type="RefSeq" id="WP_110321105.1">
    <property type="nucleotide sequence ID" value="NZ_QJKD01000001.1"/>
</dbReference>
<evidence type="ECO:0000313" key="6">
    <source>
        <dbReference type="EMBL" id="PXX56764.1"/>
    </source>
</evidence>
<dbReference type="SMART" id="SM00534">
    <property type="entry name" value="MUTSac"/>
    <property type="match status" value="1"/>
</dbReference>
<evidence type="ECO:0000313" key="7">
    <source>
        <dbReference type="Proteomes" id="UP000248057"/>
    </source>
</evidence>
<dbReference type="GO" id="GO:0004519">
    <property type="term" value="F:endonuclease activity"/>
    <property type="evidence" value="ECO:0007669"/>
    <property type="project" value="UniProtKB-KW"/>
</dbReference>
<proteinExistence type="predicted"/>
<dbReference type="AlphaFoldDB" id="A0A2V3YR03"/>
<dbReference type="GeneID" id="86059426"/>
<dbReference type="GO" id="GO:0140664">
    <property type="term" value="F:ATP-dependent DNA damage sensor activity"/>
    <property type="evidence" value="ECO:0007669"/>
    <property type="project" value="InterPro"/>
</dbReference>
<evidence type="ECO:0000259" key="5">
    <source>
        <dbReference type="PROSITE" id="PS00486"/>
    </source>
</evidence>
<keyword evidence="7" id="KW-1185">Reference proteome</keyword>
<dbReference type="InterPro" id="IPR045076">
    <property type="entry name" value="MutS"/>
</dbReference>
<evidence type="ECO:0000256" key="4">
    <source>
        <dbReference type="ARBA" id="ARBA00023125"/>
    </source>
</evidence>
<dbReference type="Gene3D" id="3.40.50.300">
    <property type="entry name" value="P-loop containing nucleotide triphosphate hydrolases"/>
    <property type="match status" value="1"/>
</dbReference>
<gene>
    <name evidence="6" type="ORF">DFR60_10168</name>
</gene>